<dbReference type="Gramene" id="OGLUM11G18300.1">
    <property type="protein sequence ID" value="OGLUM11G18300.1"/>
    <property type="gene ID" value="OGLUM11G18300"/>
</dbReference>
<protein>
    <recommendedName>
        <fullName evidence="4">Secreted protein</fullName>
    </recommendedName>
</protein>
<keyword evidence="3" id="KW-1185">Reference proteome</keyword>
<dbReference type="Proteomes" id="UP000026961">
    <property type="component" value="Chromosome 11"/>
</dbReference>
<accession>A0A0E0BKW4</accession>
<sequence>MACSCHRKLMFIVFFVFIISSSIATCCIRCSSLGRGWNLHAIPQPSLADVPRPVPVSPPEVAPESALGTVDLRVPAVEVEIDAIVAVLGEQPHLVHPGTHLLVVLAALRSTLRQVRQEAVHALHLLLDELHVVPDTAEKSRLVADDHQQ</sequence>
<keyword evidence="1" id="KW-0732">Signal</keyword>
<dbReference type="AlphaFoldDB" id="A0A0E0BKW4"/>
<evidence type="ECO:0000256" key="1">
    <source>
        <dbReference type="SAM" id="SignalP"/>
    </source>
</evidence>
<organism evidence="2">
    <name type="scientific">Oryza glumipatula</name>
    <dbReference type="NCBI Taxonomy" id="40148"/>
    <lineage>
        <taxon>Eukaryota</taxon>
        <taxon>Viridiplantae</taxon>
        <taxon>Streptophyta</taxon>
        <taxon>Embryophyta</taxon>
        <taxon>Tracheophyta</taxon>
        <taxon>Spermatophyta</taxon>
        <taxon>Magnoliopsida</taxon>
        <taxon>Liliopsida</taxon>
        <taxon>Poales</taxon>
        <taxon>Poaceae</taxon>
        <taxon>BOP clade</taxon>
        <taxon>Oryzoideae</taxon>
        <taxon>Oryzeae</taxon>
        <taxon>Oryzinae</taxon>
        <taxon>Oryza</taxon>
    </lineage>
</organism>
<reference evidence="2" key="1">
    <citation type="submission" date="2015-04" db="UniProtKB">
        <authorList>
            <consortium name="EnsemblPlants"/>
        </authorList>
    </citation>
    <scope>IDENTIFICATION</scope>
</reference>
<evidence type="ECO:0000313" key="2">
    <source>
        <dbReference type="EnsemblPlants" id="OGLUM11G18300.1"/>
    </source>
</evidence>
<feature type="signal peptide" evidence="1">
    <location>
        <begin position="1"/>
        <end position="24"/>
    </location>
</feature>
<proteinExistence type="predicted"/>
<dbReference type="EnsemblPlants" id="OGLUM11G18300.1">
    <property type="protein sequence ID" value="OGLUM11G18300.1"/>
    <property type="gene ID" value="OGLUM11G18300"/>
</dbReference>
<reference evidence="2" key="2">
    <citation type="submission" date="2018-05" db="EMBL/GenBank/DDBJ databases">
        <title>OgluRS3 (Oryza glumaepatula Reference Sequence Version 3).</title>
        <authorList>
            <person name="Zhang J."/>
            <person name="Kudrna D."/>
            <person name="Lee S."/>
            <person name="Talag J."/>
            <person name="Welchert J."/>
            <person name="Wing R.A."/>
        </authorList>
    </citation>
    <scope>NUCLEOTIDE SEQUENCE [LARGE SCALE GENOMIC DNA]</scope>
</reference>
<evidence type="ECO:0000313" key="3">
    <source>
        <dbReference type="Proteomes" id="UP000026961"/>
    </source>
</evidence>
<dbReference type="HOGENOM" id="CLU_1752570_0_0_1"/>
<evidence type="ECO:0008006" key="4">
    <source>
        <dbReference type="Google" id="ProtNLM"/>
    </source>
</evidence>
<name>A0A0E0BKW4_9ORYZ</name>
<feature type="chain" id="PRO_5002354856" description="Secreted protein" evidence="1">
    <location>
        <begin position="25"/>
        <end position="149"/>
    </location>
</feature>